<evidence type="ECO:0000313" key="6">
    <source>
        <dbReference type="EMBL" id="SIM75430.1"/>
    </source>
</evidence>
<dbReference type="EMBL" id="LT671858">
    <property type="protein sequence ID" value="SIM75430.1"/>
    <property type="molecule type" value="Genomic_DNA"/>
</dbReference>
<dbReference type="PROSITE" id="PS00475">
    <property type="entry name" value="RIBOSOMAL_L15"/>
    <property type="match status" value="1"/>
</dbReference>
<evidence type="ECO:0000313" key="7">
    <source>
        <dbReference type="EMBL" id="SJK85268.1"/>
    </source>
</evidence>
<accession>A0A1N5VRV6</accession>
<dbReference type="STRING" id="1673428.CPM_1474"/>
<dbReference type="Proteomes" id="UP000195607">
    <property type="component" value="Chromosome I"/>
</dbReference>
<dbReference type="GO" id="GO:0003735">
    <property type="term" value="F:structural constituent of ribosome"/>
    <property type="evidence" value="ECO:0007669"/>
    <property type="project" value="InterPro"/>
</dbReference>
<dbReference type="SUPFAM" id="SSF52080">
    <property type="entry name" value="Ribosomal proteins L15p and L18e"/>
    <property type="match status" value="1"/>
</dbReference>
<protein>
    <recommendedName>
        <fullName evidence="4">Large ribosomal subunit protein eL18</fullName>
    </recommendedName>
</protein>
<evidence type="ECO:0000256" key="1">
    <source>
        <dbReference type="ARBA" id="ARBA00006815"/>
    </source>
</evidence>
<dbReference type="AlphaFoldDB" id="A0A1N5VRV6"/>
<evidence type="ECO:0000256" key="2">
    <source>
        <dbReference type="ARBA" id="ARBA00022980"/>
    </source>
</evidence>
<dbReference type="KEGG" id="cdiv:CPM_1474"/>
<dbReference type="OrthoDB" id="11309at2157"/>
<dbReference type="HAMAP" id="MF_00329">
    <property type="entry name" value="Ribosomal_eL18"/>
    <property type="match status" value="1"/>
</dbReference>
<keyword evidence="8" id="KW-1185">Reference proteome</keyword>
<evidence type="ECO:0000256" key="4">
    <source>
        <dbReference type="HAMAP-Rule" id="MF_00329"/>
    </source>
</evidence>
<reference evidence="6 9" key="1">
    <citation type="submission" date="2016-04" db="EMBL/GenBank/DDBJ databases">
        <authorList>
            <person name="Evans L.H."/>
            <person name="Alamgir A."/>
            <person name="Owens N."/>
            <person name="Weber N.D."/>
            <person name="Virtaneva K."/>
            <person name="Barbian K."/>
            <person name="Babar A."/>
            <person name="Rosenke K."/>
        </authorList>
    </citation>
    <scope>NUCLEOTIDE SEQUENCE [LARGE SCALE GENOMIC DNA]</scope>
    <source>
        <strain evidence="6">S5</strain>
        <strain evidence="9">S5(T) (JCM 30642 \VKM B-2941)</strain>
    </source>
</reference>
<sequence>MSIQAERKTSPKIMETVETLLKLSRENQSPLWRDIAKRLSETRQNYADLNVGKISKMCKDGDIVVVPGKVLGSGYMEKKLKISALDVSEKAMKKIKDSGSEFVFLADLAKENPEPKNLKIMR</sequence>
<evidence type="ECO:0000313" key="8">
    <source>
        <dbReference type="Proteomes" id="UP000187822"/>
    </source>
</evidence>
<dbReference type="InterPro" id="IPR001196">
    <property type="entry name" value="Ribosomal_uL15_CS"/>
</dbReference>
<dbReference type="Proteomes" id="UP000187822">
    <property type="component" value="Chromosome I"/>
</dbReference>
<dbReference type="NCBIfam" id="NF003079">
    <property type="entry name" value="PRK04005.1"/>
    <property type="match status" value="1"/>
</dbReference>
<evidence type="ECO:0000313" key="9">
    <source>
        <dbReference type="Proteomes" id="UP000195607"/>
    </source>
</evidence>
<evidence type="ECO:0000256" key="3">
    <source>
        <dbReference type="ARBA" id="ARBA00023274"/>
    </source>
</evidence>
<reference evidence="8" key="3">
    <citation type="submission" date="2016-06" db="EMBL/GenBank/DDBJ databases">
        <authorList>
            <person name="Toshchakov V.S."/>
        </authorList>
    </citation>
    <scope>NUCLEOTIDE SEQUENCE [LARGE SCALE GENOMIC DNA]</scope>
    <source>
        <strain>PM4 (JCM 30641</strain>
        <strain evidence="8">\VKM B-2940)</strain>
    </source>
</reference>
<dbReference type="EMBL" id="LT719092">
    <property type="protein sequence ID" value="SJK85268.1"/>
    <property type="molecule type" value="Genomic_DNA"/>
</dbReference>
<dbReference type="GO" id="GO:0022625">
    <property type="term" value="C:cytosolic large ribosomal subunit"/>
    <property type="evidence" value="ECO:0007669"/>
    <property type="project" value="TreeGrafter"/>
</dbReference>
<dbReference type="GO" id="GO:0003723">
    <property type="term" value="F:RNA binding"/>
    <property type="evidence" value="ECO:0007669"/>
    <property type="project" value="TreeGrafter"/>
</dbReference>
<keyword evidence="3 4" id="KW-0687">Ribonucleoprotein</keyword>
<proteinExistence type="inferred from homology"/>
<feature type="domain" description="Large ribosomal subunit protein uL15/eL18" evidence="5">
    <location>
        <begin position="23"/>
        <end position="122"/>
    </location>
</feature>
<dbReference type="Gene3D" id="3.100.10.10">
    <property type="match status" value="1"/>
</dbReference>
<dbReference type="InterPro" id="IPR022947">
    <property type="entry name" value="Ribosomal_eL18_arc"/>
</dbReference>
<dbReference type="InterPro" id="IPR000039">
    <property type="entry name" value="Ribosomal_eL18"/>
</dbReference>
<name>A0A1N5VRV6_9ARCH</name>
<reference evidence="7" key="2">
    <citation type="submission" date="2016-06" db="EMBL/GenBank/DDBJ databases">
        <authorList>
            <person name="Olsen C.W."/>
            <person name="Carey S."/>
            <person name="Hinshaw L."/>
            <person name="Karasin A.I."/>
        </authorList>
    </citation>
    <scope>NUCLEOTIDE SEQUENCE [LARGE SCALE GENOMIC DNA]</scope>
    <source>
        <strain evidence="7">PM4</strain>
    </source>
</reference>
<comment type="similarity">
    <text evidence="1 4">Belongs to the eukaryotic ribosomal protein eL18 family.</text>
</comment>
<dbReference type="RefSeq" id="WP_077076874.1">
    <property type="nucleotide sequence ID" value="NZ_LT671858.1"/>
</dbReference>
<gene>
    <name evidence="4" type="primary">rpl18e</name>
    <name evidence="7" type="ORF">CPM_1474</name>
    <name evidence="6" type="ORF">CSP5_1480</name>
</gene>
<dbReference type="InterPro" id="IPR036227">
    <property type="entry name" value="Ribosomal_uL15/eL18_sf"/>
</dbReference>
<dbReference type="PANTHER" id="PTHR10934">
    <property type="entry name" value="60S RIBOSOMAL PROTEIN L18"/>
    <property type="match status" value="1"/>
</dbReference>
<dbReference type="GO" id="GO:0006412">
    <property type="term" value="P:translation"/>
    <property type="evidence" value="ECO:0007669"/>
    <property type="project" value="UniProtKB-UniRule"/>
</dbReference>
<evidence type="ECO:0000259" key="5">
    <source>
        <dbReference type="Pfam" id="PF17135"/>
    </source>
</evidence>
<organism evidence="6 9">
    <name type="scientific">Cuniculiplasma divulgatum</name>
    <dbReference type="NCBI Taxonomy" id="1673428"/>
    <lineage>
        <taxon>Archaea</taxon>
        <taxon>Methanobacteriati</taxon>
        <taxon>Thermoplasmatota</taxon>
        <taxon>Thermoplasmata</taxon>
        <taxon>Thermoplasmatales</taxon>
        <taxon>Cuniculiplasmataceae</taxon>
        <taxon>Cuniculiplasma</taxon>
    </lineage>
</organism>
<dbReference type="InterPro" id="IPR021131">
    <property type="entry name" value="Ribosomal_uL15/eL18"/>
</dbReference>
<keyword evidence="2 4" id="KW-0689">Ribosomal protein</keyword>
<dbReference type="PANTHER" id="PTHR10934:SF2">
    <property type="entry name" value="LARGE RIBOSOMAL SUBUNIT PROTEIN EL18"/>
    <property type="match status" value="1"/>
</dbReference>
<dbReference type="Pfam" id="PF17135">
    <property type="entry name" value="Ribosomal_L18"/>
    <property type="match status" value="1"/>
</dbReference>
<dbReference type="GeneID" id="41588722"/>